<reference evidence="2" key="3">
    <citation type="submission" date="2025-09" db="UniProtKB">
        <authorList>
            <consortium name="Ensembl"/>
        </authorList>
    </citation>
    <scope>IDENTIFICATION</scope>
</reference>
<dbReference type="PANTHER" id="PTHR12138:SF162">
    <property type="entry name" value="CHROMOSOME UNDETERMINED SCAFFOLD_275, WHOLE GENOME SHOTGUN SEQUENCE"/>
    <property type="match status" value="1"/>
</dbReference>
<keyword evidence="3" id="KW-1185">Reference proteome</keyword>
<dbReference type="GeneTree" id="ENSGT01150000286943"/>
<name>A0A8I3WTZ2_CALJA</name>
<accession>A0A8I3WTZ2</accession>
<organism evidence="2 3">
    <name type="scientific">Callithrix jacchus</name>
    <name type="common">White-tufted-ear marmoset</name>
    <name type="synonym">Simia Jacchus</name>
    <dbReference type="NCBI Taxonomy" id="9483"/>
    <lineage>
        <taxon>Eukaryota</taxon>
        <taxon>Metazoa</taxon>
        <taxon>Chordata</taxon>
        <taxon>Craniata</taxon>
        <taxon>Vertebrata</taxon>
        <taxon>Euteleostomi</taxon>
        <taxon>Mammalia</taxon>
        <taxon>Eutheria</taxon>
        <taxon>Euarchontoglires</taxon>
        <taxon>Primates</taxon>
        <taxon>Haplorrhini</taxon>
        <taxon>Platyrrhini</taxon>
        <taxon>Cebidae</taxon>
        <taxon>Callitrichinae</taxon>
        <taxon>Callithrix</taxon>
        <taxon>Callithrix</taxon>
    </lineage>
</organism>
<feature type="compositionally biased region" description="Basic and acidic residues" evidence="1">
    <location>
        <begin position="1"/>
        <end position="10"/>
    </location>
</feature>
<dbReference type="PANTHER" id="PTHR12138">
    <property type="entry name" value="PRIMATE-EXPANDED PROTEIN FAMILY"/>
    <property type="match status" value="1"/>
</dbReference>
<dbReference type="PRINTS" id="PR02045">
    <property type="entry name" value="F138DOMAIN"/>
</dbReference>
<reference evidence="2 3" key="1">
    <citation type="submission" date="2009-03" db="EMBL/GenBank/DDBJ databases">
        <authorList>
            <person name="Warren W."/>
            <person name="Ye L."/>
            <person name="Minx P."/>
            <person name="Worley K."/>
            <person name="Gibbs R."/>
            <person name="Wilson R.K."/>
        </authorList>
    </citation>
    <scope>NUCLEOTIDE SEQUENCE [LARGE SCALE GENOMIC DNA]</scope>
</reference>
<dbReference type="Ensembl" id="ENSCJAT00000135507.1">
    <property type="protein sequence ID" value="ENSCJAP00000086849.1"/>
    <property type="gene ID" value="ENSCJAG00000086812.1"/>
</dbReference>
<feature type="region of interest" description="Disordered" evidence="1">
    <location>
        <begin position="1"/>
        <end position="22"/>
    </location>
</feature>
<evidence type="ECO:0000313" key="2">
    <source>
        <dbReference type="Ensembl" id="ENSCJAP00000086849.1"/>
    </source>
</evidence>
<reference evidence="2" key="2">
    <citation type="submission" date="2025-08" db="UniProtKB">
        <authorList>
            <consortium name="Ensembl"/>
        </authorList>
    </citation>
    <scope>IDENTIFICATION</scope>
</reference>
<dbReference type="AlphaFoldDB" id="A0A8I3WTZ2"/>
<dbReference type="Proteomes" id="UP000008225">
    <property type="component" value="Chromosome 6"/>
</dbReference>
<evidence type="ECO:0000256" key="1">
    <source>
        <dbReference type="SAM" id="MobiDB-lite"/>
    </source>
</evidence>
<evidence type="ECO:0000313" key="3">
    <source>
        <dbReference type="Proteomes" id="UP000008225"/>
    </source>
</evidence>
<sequence>TREAKVEVSQDRTTVFQPGQQSQTVSKKKKKITLLSSSFLLFLRQSLILSPGWSAVSQSWVTQPPPPSLSDSPASASLVAGTTGMYHHAQLIFAFLLETGFHHVGQAGLELLTLGLHV</sequence>
<proteinExistence type="predicted"/>
<protein>
    <submittedName>
        <fullName evidence="2">Uncharacterized protein</fullName>
    </submittedName>
</protein>